<name>A0ABD5PIY5_9EURY</name>
<dbReference type="InterPro" id="IPR027396">
    <property type="entry name" value="DsrEFH-like"/>
</dbReference>
<dbReference type="Gene3D" id="3.40.1260.10">
    <property type="entry name" value="DsrEFH-like"/>
    <property type="match status" value="1"/>
</dbReference>
<dbReference type="RefSeq" id="WP_250142557.1">
    <property type="nucleotide sequence ID" value="NZ_JALIQP010000007.1"/>
</dbReference>
<keyword evidence="2" id="KW-1185">Reference proteome</keyword>
<sequence length="120" mass="13000">MFVVTTIGPENTTKTVEPFMVGIGVKERGNETDLFLMQEAAYLGSDQHVDLSTLSAPGMPTVEEALEELLDAGSLGECIVCEPCAIARNIGEDDLREWATFGGPEDLARLAEENETTMTF</sequence>
<evidence type="ECO:0000313" key="2">
    <source>
        <dbReference type="Proteomes" id="UP001595898"/>
    </source>
</evidence>
<comment type="caution">
    <text evidence="1">The sequence shown here is derived from an EMBL/GenBank/DDBJ whole genome shotgun (WGS) entry which is preliminary data.</text>
</comment>
<accession>A0ABD5PIY5</accession>
<dbReference type="SUPFAM" id="SSF75169">
    <property type="entry name" value="DsrEFH-like"/>
    <property type="match status" value="1"/>
</dbReference>
<evidence type="ECO:0000313" key="1">
    <source>
        <dbReference type="EMBL" id="MFC4540514.1"/>
    </source>
</evidence>
<organism evidence="1 2">
    <name type="scientific">Halosolutus amylolyticus</name>
    <dbReference type="NCBI Taxonomy" id="2932267"/>
    <lineage>
        <taxon>Archaea</taxon>
        <taxon>Methanobacteriati</taxon>
        <taxon>Methanobacteriota</taxon>
        <taxon>Stenosarchaea group</taxon>
        <taxon>Halobacteria</taxon>
        <taxon>Halobacteriales</taxon>
        <taxon>Natrialbaceae</taxon>
        <taxon>Halosolutus</taxon>
    </lineage>
</organism>
<dbReference type="Proteomes" id="UP001595898">
    <property type="component" value="Unassembled WGS sequence"/>
</dbReference>
<gene>
    <name evidence="1" type="ORF">ACFO5R_01070</name>
</gene>
<dbReference type="AlphaFoldDB" id="A0ABD5PIY5"/>
<dbReference type="EMBL" id="JBHSFA010000001">
    <property type="protein sequence ID" value="MFC4540514.1"/>
    <property type="molecule type" value="Genomic_DNA"/>
</dbReference>
<proteinExistence type="predicted"/>
<protein>
    <submittedName>
        <fullName evidence="1">DsrE family protein</fullName>
    </submittedName>
</protein>
<dbReference type="InterPro" id="IPR003787">
    <property type="entry name" value="Sulphur_relay_DsrE/F-like"/>
</dbReference>
<dbReference type="Pfam" id="PF02635">
    <property type="entry name" value="DsrE"/>
    <property type="match status" value="1"/>
</dbReference>
<reference evidence="1 2" key="1">
    <citation type="journal article" date="2019" name="Int. J. Syst. Evol. Microbiol.">
        <title>The Global Catalogue of Microorganisms (GCM) 10K type strain sequencing project: providing services to taxonomists for standard genome sequencing and annotation.</title>
        <authorList>
            <consortium name="The Broad Institute Genomics Platform"/>
            <consortium name="The Broad Institute Genome Sequencing Center for Infectious Disease"/>
            <person name="Wu L."/>
            <person name="Ma J."/>
        </authorList>
    </citation>
    <scope>NUCLEOTIDE SEQUENCE [LARGE SCALE GENOMIC DNA]</scope>
    <source>
        <strain evidence="1 2">WLHS5</strain>
    </source>
</reference>